<dbReference type="SUPFAM" id="SSF53474">
    <property type="entry name" value="alpha/beta-Hydrolases"/>
    <property type="match status" value="1"/>
</dbReference>
<keyword evidence="3" id="KW-1185">Reference proteome</keyword>
<evidence type="ECO:0000259" key="1">
    <source>
        <dbReference type="Pfam" id="PF12697"/>
    </source>
</evidence>
<protein>
    <submittedName>
        <fullName evidence="2">Alpha/beta fold hydrolase</fullName>
    </submittedName>
</protein>
<dbReference type="Gene3D" id="3.40.50.1820">
    <property type="entry name" value="alpha/beta hydrolase"/>
    <property type="match status" value="1"/>
</dbReference>
<dbReference type="InterPro" id="IPR000073">
    <property type="entry name" value="AB_hydrolase_1"/>
</dbReference>
<dbReference type="GO" id="GO:0016787">
    <property type="term" value="F:hydrolase activity"/>
    <property type="evidence" value="ECO:0007669"/>
    <property type="project" value="UniProtKB-KW"/>
</dbReference>
<evidence type="ECO:0000313" key="3">
    <source>
        <dbReference type="Proteomes" id="UP001058860"/>
    </source>
</evidence>
<dbReference type="InterPro" id="IPR029058">
    <property type="entry name" value="AB_hydrolase_fold"/>
</dbReference>
<gene>
    <name evidence="2" type="ORF">LRS13_20690</name>
</gene>
<feature type="domain" description="AB hydrolase-1" evidence="1">
    <location>
        <begin position="89"/>
        <end position="236"/>
    </location>
</feature>
<dbReference type="RefSeq" id="WP_353863584.1">
    <property type="nucleotide sequence ID" value="NZ_CP088295.1"/>
</dbReference>
<dbReference type="Pfam" id="PF12697">
    <property type="entry name" value="Abhydrolase_6"/>
    <property type="match status" value="1"/>
</dbReference>
<evidence type="ECO:0000313" key="2">
    <source>
        <dbReference type="EMBL" id="UUY03069.1"/>
    </source>
</evidence>
<proteinExistence type="predicted"/>
<dbReference type="EMBL" id="CP088295">
    <property type="protein sequence ID" value="UUY03069.1"/>
    <property type="molecule type" value="Genomic_DNA"/>
</dbReference>
<name>A0ABY5PEG7_9ACTN</name>
<dbReference type="Proteomes" id="UP001058860">
    <property type="component" value="Chromosome"/>
</dbReference>
<accession>A0ABY5PEG7</accession>
<reference evidence="3" key="1">
    <citation type="submission" date="2021-11" db="EMBL/GenBank/DDBJ databases">
        <title>Cultivation dependent microbiological survey of springs from the worlds oldest radium mine currently devoted to the extraction of radon-saturated water.</title>
        <authorList>
            <person name="Kapinusova G."/>
            <person name="Smrhova T."/>
            <person name="Strejcek M."/>
            <person name="Suman J."/>
            <person name="Jani K."/>
            <person name="Pajer P."/>
            <person name="Uhlik O."/>
        </authorList>
    </citation>
    <scope>NUCLEOTIDE SEQUENCE [LARGE SCALE GENOMIC DNA]</scope>
    <source>
        <strain evidence="3">J379</strain>
    </source>
</reference>
<keyword evidence="2" id="KW-0378">Hydrolase</keyword>
<organism evidence="2 3">
    <name type="scientific">Svornostia abyssi</name>
    <dbReference type="NCBI Taxonomy" id="2898438"/>
    <lineage>
        <taxon>Bacteria</taxon>
        <taxon>Bacillati</taxon>
        <taxon>Actinomycetota</taxon>
        <taxon>Thermoleophilia</taxon>
        <taxon>Solirubrobacterales</taxon>
        <taxon>Baekduiaceae</taxon>
        <taxon>Svornostia</taxon>
    </lineage>
</organism>
<sequence length="282" mass="29639">MTTRRRLVIATAAVAILVGSLAVTGSVLGGAAEREQRPRLVVPVPLQVPPGVVRALRAPLPIQRRHVGRGADAAVVAYRGDVSAPRPLVVFLHGWGLAVRDYRAWIDHLVRRGATVVAPRYQTTRRADPAGVQDAARRGLERALRELTPAGDVMVLAGHSAGGALAADLAVSCAADPEMPRVRGVFAVYPGRAILGYPGGIPAAPLDELGANLALRVLAGANDGVVGEAPAQEMVSAAANVEDRRLVRVTEPSVSDHFAPLEASAAARRAFWSPLDQMVFGR</sequence>
<dbReference type="PANTHER" id="PTHR33428">
    <property type="entry name" value="CHLOROPHYLLASE-2, CHLOROPLASTIC"/>
    <property type="match status" value="1"/>
</dbReference>
<dbReference type="PANTHER" id="PTHR33428:SF14">
    <property type="entry name" value="CARBOXYLESTERASE TYPE B DOMAIN-CONTAINING PROTEIN"/>
    <property type="match status" value="1"/>
</dbReference>